<reference evidence="9 10" key="1">
    <citation type="journal article" date="2018" name="bioRxiv">
        <title>Evidence of independent acquisition and adaption of ultra-small bacteria to human hosts across the highly diverse yet reduced genomes of the phylum Saccharibacteria.</title>
        <authorList>
            <person name="McLean J.S."/>
            <person name="Bor B."/>
            <person name="To T.T."/>
            <person name="Liu Q."/>
            <person name="Kearns K.A."/>
            <person name="Solden L.M."/>
            <person name="Wrighton K.C."/>
            <person name="He X."/>
            <person name="Shi W."/>
        </authorList>
    </citation>
    <scope>NUCLEOTIDE SEQUENCE [LARGE SCALE GENOMIC DNA]</scope>
    <source>
        <strain evidence="9 10">TM7_G3_2_Rum_HOT_351B</strain>
    </source>
</reference>
<keyword evidence="3" id="KW-0597">Phosphoprotein</keyword>
<dbReference type="SMART" id="SM00388">
    <property type="entry name" value="HisKA"/>
    <property type="match status" value="1"/>
</dbReference>
<dbReference type="PRINTS" id="PR00344">
    <property type="entry name" value="BCTRLSENSOR"/>
</dbReference>
<dbReference type="Pfam" id="PF02518">
    <property type="entry name" value="HATPase_c"/>
    <property type="match status" value="1"/>
</dbReference>
<feature type="transmembrane region" description="Helical" evidence="7">
    <location>
        <begin position="9"/>
        <end position="32"/>
    </location>
</feature>
<evidence type="ECO:0000256" key="5">
    <source>
        <dbReference type="ARBA" id="ARBA00022777"/>
    </source>
</evidence>
<feature type="transmembrane region" description="Helical" evidence="7">
    <location>
        <begin position="72"/>
        <end position="95"/>
    </location>
</feature>
<dbReference type="Gene3D" id="1.10.287.130">
    <property type="match status" value="1"/>
</dbReference>
<feature type="domain" description="Histidine kinase" evidence="8">
    <location>
        <begin position="115"/>
        <end position="307"/>
    </location>
</feature>
<keyword evidence="5 9" id="KW-0418">Kinase</keyword>
<dbReference type="RefSeq" id="WP_129735175.1">
    <property type="nucleotide sequence ID" value="NZ_PRLM01000006.1"/>
</dbReference>
<dbReference type="Pfam" id="PF00512">
    <property type="entry name" value="HisKA"/>
    <property type="match status" value="1"/>
</dbReference>
<comment type="caution">
    <text evidence="9">The sequence shown here is derived from an EMBL/GenBank/DDBJ whole genome shotgun (WGS) entry which is preliminary data.</text>
</comment>
<name>A0ABY0FMK4_9BACT</name>
<dbReference type="Proteomes" id="UP001191019">
    <property type="component" value="Unassembled WGS sequence"/>
</dbReference>
<protein>
    <recommendedName>
        <fullName evidence="2">histidine kinase</fullName>
        <ecNumber evidence="2">2.7.13.3</ecNumber>
    </recommendedName>
</protein>
<reference evidence="9 10" key="2">
    <citation type="journal article" date="2020" name="Cell Rep.">
        <title>Acquisition and Adaptation of Ultra-small Parasitic Reduced Genome Bacteria to Mammalian Hosts.</title>
        <authorList>
            <person name="McLean J.S."/>
            <person name="Bor B."/>
            <person name="Kerns K.A."/>
            <person name="Liu Q."/>
            <person name="To T.T."/>
            <person name="Solden L."/>
            <person name="Hendrickson E.L."/>
            <person name="Wrighton K."/>
            <person name="Shi W."/>
            <person name="He X."/>
        </authorList>
    </citation>
    <scope>NUCLEOTIDE SEQUENCE [LARGE SCALE GENOMIC DNA]</scope>
    <source>
        <strain evidence="9 10">TM7_G3_2_Rum_HOT_351B</strain>
    </source>
</reference>
<evidence type="ECO:0000256" key="7">
    <source>
        <dbReference type="SAM" id="Phobius"/>
    </source>
</evidence>
<dbReference type="InterPro" id="IPR005467">
    <property type="entry name" value="His_kinase_dom"/>
</dbReference>
<dbReference type="EMBL" id="PRLM01000006">
    <property type="protein sequence ID" value="RYC74413.1"/>
    <property type="molecule type" value="Genomic_DNA"/>
</dbReference>
<dbReference type="InterPro" id="IPR003661">
    <property type="entry name" value="HisK_dim/P_dom"/>
</dbReference>
<dbReference type="PROSITE" id="PS50109">
    <property type="entry name" value="HIS_KIN"/>
    <property type="match status" value="1"/>
</dbReference>
<proteinExistence type="predicted"/>
<dbReference type="EC" id="2.7.13.3" evidence="2"/>
<accession>A0ABY0FMK4</accession>
<dbReference type="InterPro" id="IPR003594">
    <property type="entry name" value="HATPase_dom"/>
</dbReference>
<organism evidence="9 10">
    <name type="scientific">Candidatus Nanosyncoccus alces</name>
    <dbReference type="NCBI Taxonomy" id="2171997"/>
    <lineage>
        <taxon>Bacteria</taxon>
        <taxon>Candidatus Saccharimonadota</taxon>
        <taxon>Candidatus Nanosyncoccalia</taxon>
        <taxon>Candidatus Nanosyncoccales</taxon>
        <taxon>Candidatus Nanosyncoccaceae</taxon>
        <taxon>Candidatus Nanosyncoccus</taxon>
    </lineage>
</organism>
<dbReference type="InterPro" id="IPR036890">
    <property type="entry name" value="HATPase_C_sf"/>
</dbReference>
<evidence type="ECO:0000313" key="10">
    <source>
        <dbReference type="Proteomes" id="UP001191019"/>
    </source>
</evidence>
<keyword evidence="7" id="KW-0812">Transmembrane</keyword>
<gene>
    <name evidence="9" type="primary">resE</name>
    <name evidence="9" type="ORF">G3RUM_00567</name>
</gene>
<sequence length="307" mass="34277">MFRKLRNRLIFINLSITSLVILVVFASIYVISTHSANHRPPMPENSTNYSGEVEELIEDRIQNEKNIAARELLVMLIVSGIAIDLIVAFVSYYLAEEAIKPVREAYEAQKVFIANASHEIKTPLAAIAANLEAADIKDNKWISNVEKETAKLTELNGELLSLARTDLITDVSMKEVDLTELTEKSLESMKPRMIGIKFEKGIVATGKIKINAADFIQILEILVDNAIKYSDKRIDLTLNSHELIVANDGATISEKDLPHIFERFYQADKSAEGVGLGLSIAKSLADRNGWGLTVENRDNKTKFTLKF</sequence>
<dbReference type="InterPro" id="IPR004358">
    <property type="entry name" value="Sig_transdc_His_kin-like_C"/>
</dbReference>
<evidence type="ECO:0000256" key="2">
    <source>
        <dbReference type="ARBA" id="ARBA00012438"/>
    </source>
</evidence>
<evidence type="ECO:0000256" key="6">
    <source>
        <dbReference type="ARBA" id="ARBA00023012"/>
    </source>
</evidence>
<evidence type="ECO:0000256" key="1">
    <source>
        <dbReference type="ARBA" id="ARBA00000085"/>
    </source>
</evidence>
<dbReference type="InterPro" id="IPR036097">
    <property type="entry name" value="HisK_dim/P_sf"/>
</dbReference>
<dbReference type="PANTHER" id="PTHR45453:SF1">
    <property type="entry name" value="PHOSPHATE REGULON SENSOR PROTEIN PHOR"/>
    <property type="match status" value="1"/>
</dbReference>
<dbReference type="InterPro" id="IPR050351">
    <property type="entry name" value="BphY/WalK/GraS-like"/>
</dbReference>
<keyword evidence="6" id="KW-0902">Two-component regulatory system</keyword>
<dbReference type="Gene3D" id="3.30.565.10">
    <property type="entry name" value="Histidine kinase-like ATPase, C-terminal domain"/>
    <property type="match status" value="1"/>
</dbReference>
<evidence type="ECO:0000256" key="3">
    <source>
        <dbReference type="ARBA" id="ARBA00022553"/>
    </source>
</evidence>
<dbReference type="SUPFAM" id="SSF47384">
    <property type="entry name" value="Homodimeric domain of signal transducing histidine kinase"/>
    <property type="match status" value="1"/>
</dbReference>
<evidence type="ECO:0000313" key="9">
    <source>
        <dbReference type="EMBL" id="RYC74413.1"/>
    </source>
</evidence>
<keyword evidence="7" id="KW-0472">Membrane</keyword>
<keyword evidence="10" id="KW-1185">Reference proteome</keyword>
<keyword evidence="4 9" id="KW-0808">Transferase</keyword>
<comment type="catalytic activity">
    <reaction evidence="1">
        <text>ATP + protein L-histidine = ADP + protein N-phospho-L-histidine.</text>
        <dbReference type="EC" id="2.7.13.3"/>
    </reaction>
</comment>
<evidence type="ECO:0000259" key="8">
    <source>
        <dbReference type="PROSITE" id="PS50109"/>
    </source>
</evidence>
<dbReference type="SUPFAM" id="SSF55874">
    <property type="entry name" value="ATPase domain of HSP90 chaperone/DNA topoisomerase II/histidine kinase"/>
    <property type="match status" value="1"/>
</dbReference>
<keyword evidence="7" id="KW-1133">Transmembrane helix</keyword>
<evidence type="ECO:0000256" key="4">
    <source>
        <dbReference type="ARBA" id="ARBA00022679"/>
    </source>
</evidence>
<dbReference type="SMART" id="SM00387">
    <property type="entry name" value="HATPase_c"/>
    <property type="match status" value="1"/>
</dbReference>
<dbReference type="PANTHER" id="PTHR45453">
    <property type="entry name" value="PHOSPHATE REGULON SENSOR PROTEIN PHOR"/>
    <property type="match status" value="1"/>
</dbReference>
<dbReference type="CDD" id="cd00075">
    <property type="entry name" value="HATPase"/>
    <property type="match status" value="1"/>
</dbReference>
<dbReference type="GO" id="GO:0004673">
    <property type="term" value="F:protein histidine kinase activity"/>
    <property type="evidence" value="ECO:0007669"/>
    <property type="project" value="UniProtKB-EC"/>
</dbReference>